<proteinExistence type="predicted"/>
<comment type="caution">
    <text evidence="2">The sequence shown here is derived from an EMBL/GenBank/DDBJ whole genome shotgun (WGS) entry which is preliminary data.</text>
</comment>
<organism evidence="2 3">
    <name type="scientific">Caenorhabditis bovis</name>
    <dbReference type="NCBI Taxonomy" id="2654633"/>
    <lineage>
        <taxon>Eukaryota</taxon>
        <taxon>Metazoa</taxon>
        <taxon>Ecdysozoa</taxon>
        <taxon>Nematoda</taxon>
        <taxon>Chromadorea</taxon>
        <taxon>Rhabditida</taxon>
        <taxon>Rhabditina</taxon>
        <taxon>Rhabditomorpha</taxon>
        <taxon>Rhabditoidea</taxon>
        <taxon>Rhabditidae</taxon>
        <taxon>Peloderinae</taxon>
        <taxon>Caenorhabditis</taxon>
    </lineage>
</organism>
<evidence type="ECO:0000313" key="3">
    <source>
        <dbReference type="Proteomes" id="UP000494206"/>
    </source>
</evidence>
<gene>
    <name evidence="2" type="ORF">CBOVIS_LOCUS12816</name>
</gene>
<sequence>MLLVFSTILLFSIVSSAELADYRLRQQFHEEFCRKHASLETCRRPFTLSDYRAELRRKADESFEASRRSDWVDDEMDDSDFEYYMWRKRRRQMLRRRQEWYESSNSYYPRYHYPRYTYSYPSYGSYYPSYGGYGGYGGGYGGGLLGGLFNIGFGRSIGVSTPIGGFGYHSGFGIGIG</sequence>
<protein>
    <submittedName>
        <fullName evidence="2">Uncharacterized protein</fullName>
    </submittedName>
</protein>
<dbReference type="AlphaFoldDB" id="A0A8S1FFN1"/>
<keyword evidence="1" id="KW-0732">Signal</keyword>
<dbReference type="EMBL" id="CADEPM010000013">
    <property type="protein sequence ID" value="CAB3411424.1"/>
    <property type="molecule type" value="Genomic_DNA"/>
</dbReference>
<reference evidence="2 3" key="1">
    <citation type="submission" date="2020-04" db="EMBL/GenBank/DDBJ databases">
        <authorList>
            <person name="Laetsch R D."/>
            <person name="Stevens L."/>
            <person name="Kumar S."/>
            <person name="Blaxter L. M."/>
        </authorList>
    </citation>
    <scope>NUCLEOTIDE SEQUENCE [LARGE SCALE GENOMIC DNA]</scope>
</reference>
<evidence type="ECO:0000256" key="1">
    <source>
        <dbReference type="SAM" id="SignalP"/>
    </source>
</evidence>
<accession>A0A8S1FFN1</accession>
<evidence type="ECO:0000313" key="2">
    <source>
        <dbReference type="EMBL" id="CAB3411424.1"/>
    </source>
</evidence>
<keyword evidence="3" id="KW-1185">Reference proteome</keyword>
<name>A0A8S1FFN1_9PELO</name>
<feature type="signal peptide" evidence="1">
    <location>
        <begin position="1"/>
        <end position="16"/>
    </location>
</feature>
<dbReference type="Proteomes" id="UP000494206">
    <property type="component" value="Unassembled WGS sequence"/>
</dbReference>
<feature type="chain" id="PRO_5035770267" evidence="1">
    <location>
        <begin position="17"/>
        <end position="177"/>
    </location>
</feature>